<reference evidence="17" key="1">
    <citation type="submission" date="2018-05" db="EMBL/GenBank/DDBJ databases">
        <authorList>
            <person name="Lanie J.A."/>
            <person name="Ng W.-L."/>
            <person name="Kazmierczak K.M."/>
            <person name="Andrzejewski T.M."/>
            <person name="Davidsen T.M."/>
            <person name="Wayne K.J."/>
            <person name="Tettelin H."/>
            <person name="Glass J.I."/>
            <person name="Rusch D."/>
            <person name="Podicherti R."/>
            <person name="Tsui H.-C.T."/>
            <person name="Winkler M.E."/>
        </authorList>
    </citation>
    <scope>NUCLEOTIDE SEQUENCE</scope>
</reference>
<accession>A0A381WXQ3</accession>
<dbReference type="PANTHER" id="PTHR22888">
    <property type="entry name" value="CYTOCHROME C OXIDASE, SUBUNIT II"/>
    <property type="match status" value="1"/>
</dbReference>
<dbReference type="PROSITE" id="PS00078">
    <property type="entry name" value="COX2"/>
    <property type="match status" value="1"/>
</dbReference>
<keyword evidence="6 14" id="KW-0812">Transmembrane</keyword>
<proteinExistence type="inferred from homology"/>
<dbReference type="EC" id="7.1.1.9" evidence="3"/>
<comment type="subcellular location">
    <subcellularLocation>
        <location evidence="1">Membrane</location>
        <topology evidence="1">Multi-pass membrane protein</topology>
    </subcellularLocation>
</comment>
<sequence length="227" mass="25962">MNWSWLMPESVSTFGPALDNLYYVILWITGAVFVVTEVVLVYFLIKYRHREGSRASYVEGSSRAEWIWTSATALIVLALAIYSKGIWDEIRHPEMFPENAYELTVTARQYEWNATYAGLDGQLGTDDDILSRNQVHIPVDEPVIVNLESEDVIHSFFLPDLRVKHDVVPGRTWPIWFEATQTGEFPLACAELCGLGHYRMGGTLIVHSRDDFDNWLSGMQIEAEEEE</sequence>
<dbReference type="PROSITE" id="PS50857">
    <property type="entry name" value="COX2_CUA"/>
    <property type="match status" value="1"/>
</dbReference>
<feature type="domain" description="Cytochrome oxidase subunit II copper A binding" evidence="15">
    <location>
        <begin position="98"/>
        <end position="218"/>
    </location>
</feature>
<keyword evidence="9" id="KW-0249">Electron transport</keyword>
<feature type="transmembrane region" description="Helical" evidence="14">
    <location>
        <begin position="66"/>
        <end position="87"/>
    </location>
</feature>
<keyword evidence="5" id="KW-0679">Respiratory chain</keyword>
<dbReference type="GO" id="GO:0004129">
    <property type="term" value="F:cytochrome-c oxidase activity"/>
    <property type="evidence" value="ECO:0007669"/>
    <property type="project" value="UniProtKB-EC"/>
</dbReference>
<keyword evidence="4" id="KW-0813">Transport</keyword>
<dbReference type="SUPFAM" id="SSF49503">
    <property type="entry name" value="Cupredoxins"/>
    <property type="match status" value="1"/>
</dbReference>
<feature type="transmembrane region" description="Helical" evidence="14">
    <location>
        <begin position="20"/>
        <end position="45"/>
    </location>
</feature>
<evidence type="ECO:0000256" key="4">
    <source>
        <dbReference type="ARBA" id="ARBA00022448"/>
    </source>
</evidence>
<evidence type="ECO:0000256" key="6">
    <source>
        <dbReference type="ARBA" id="ARBA00022692"/>
    </source>
</evidence>
<organism evidence="17">
    <name type="scientific">marine metagenome</name>
    <dbReference type="NCBI Taxonomy" id="408172"/>
    <lineage>
        <taxon>unclassified sequences</taxon>
        <taxon>metagenomes</taxon>
        <taxon>ecological metagenomes</taxon>
    </lineage>
</organism>
<evidence type="ECO:0000256" key="2">
    <source>
        <dbReference type="ARBA" id="ARBA00007866"/>
    </source>
</evidence>
<dbReference type="InterPro" id="IPR001505">
    <property type="entry name" value="Copper_CuA"/>
</dbReference>
<protein>
    <recommendedName>
        <fullName evidence="3">cytochrome-c oxidase</fullName>
        <ecNumber evidence="3">7.1.1.9</ecNumber>
    </recommendedName>
    <alternativeName>
        <fullName evidence="13">Cytochrome c oxidase polypeptide II</fullName>
    </alternativeName>
</protein>
<evidence type="ECO:0000256" key="11">
    <source>
        <dbReference type="ARBA" id="ARBA00023008"/>
    </source>
</evidence>
<feature type="domain" description="Cytochrome oxidase subunit II transmembrane region profile" evidence="16">
    <location>
        <begin position="1"/>
        <end position="94"/>
    </location>
</feature>
<evidence type="ECO:0000259" key="15">
    <source>
        <dbReference type="PROSITE" id="PS50857"/>
    </source>
</evidence>
<dbReference type="GO" id="GO:0042773">
    <property type="term" value="P:ATP synthesis coupled electron transport"/>
    <property type="evidence" value="ECO:0007669"/>
    <property type="project" value="TreeGrafter"/>
</dbReference>
<dbReference type="GO" id="GO:0005507">
    <property type="term" value="F:copper ion binding"/>
    <property type="evidence" value="ECO:0007669"/>
    <property type="project" value="InterPro"/>
</dbReference>
<dbReference type="Pfam" id="PF02790">
    <property type="entry name" value="COX2_TM"/>
    <property type="match status" value="1"/>
</dbReference>
<evidence type="ECO:0000256" key="9">
    <source>
        <dbReference type="ARBA" id="ARBA00022982"/>
    </source>
</evidence>
<evidence type="ECO:0000256" key="8">
    <source>
        <dbReference type="ARBA" id="ARBA00022967"/>
    </source>
</evidence>
<dbReference type="PANTHER" id="PTHR22888:SF9">
    <property type="entry name" value="CYTOCHROME C OXIDASE SUBUNIT 2"/>
    <property type="match status" value="1"/>
</dbReference>
<keyword evidence="7" id="KW-0479">Metal-binding</keyword>
<dbReference type="InterPro" id="IPR045187">
    <property type="entry name" value="CcO_II"/>
</dbReference>
<dbReference type="GO" id="GO:0016020">
    <property type="term" value="C:membrane"/>
    <property type="evidence" value="ECO:0007669"/>
    <property type="project" value="UniProtKB-SubCell"/>
</dbReference>
<dbReference type="AlphaFoldDB" id="A0A381WXQ3"/>
<dbReference type="Pfam" id="PF00116">
    <property type="entry name" value="COX2"/>
    <property type="match status" value="1"/>
</dbReference>
<dbReference type="InterPro" id="IPR002429">
    <property type="entry name" value="CcO_II-like_C"/>
</dbReference>
<evidence type="ECO:0000256" key="14">
    <source>
        <dbReference type="SAM" id="Phobius"/>
    </source>
</evidence>
<evidence type="ECO:0000256" key="3">
    <source>
        <dbReference type="ARBA" id="ARBA00012949"/>
    </source>
</evidence>
<name>A0A381WXQ3_9ZZZZ</name>
<keyword evidence="10 14" id="KW-1133">Transmembrane helix</keyword>
<evidence type="ECO:0000256" key="5">
    <source>
        <dbReference type="ARBA" id="ARBA00022660"/>
    </source>
</evidence>
<dbReference type="EMBL" id="UINC01013224">
    <property type="protein sequence ID" value="SVA57285.1"/>
    <property type="molecule type" value="Genomic_DNA"/>
</dbReference>
<dbReference type="GO" id="GO:0016491">
    <property type="term" value="F:oxidoreductase activity"/>
    <property type="evidence" value="ECO:0007669"/>
    <property type="project" value="InterPro"/>
</dbReference>
<dbReference type="InterPro" id="IPR014222">
    <property type="entry name" value="Cyt_c_oxidase_su2"/>
</dbReference>
<evidence type="ECO:0000256" key="10">
    <source>
        <dbReference type="ARBA" id="ARBA00022989"/>
    </source>
</evidence>
<keyword evidence="11" id="KW-0186">Copper</keyword>
<dbReference type="NCBIfam" id="TIGR02866">
    <property type="entry name" value="CoxB"/>
    <property type="match status" value="1"/>
</dbReference>
<dbReference type="InterPro" id="IPR008972">
    <property type="entry name" value="Cupredoxin"/>
</dbReference>
<evidence type="ECO:0000256" key="7">
    <source>
        <dbReference type="ARBA" id="ARBA00022723"/>
    </source>
</evidence>
<dbReference type="Gene3D" id="1.10.287.90">
    <property type="match status" value="1"/>
</dbReference>
<evidence type="ECO:0000256" key="13">
    <source>
        <dbReference type="ARBA" id="ARBA00031389"/>
    </source>
</evidence>
<evidence type="ECO:0000313" key="17">
    <source>
        <dbReference type="EMBL" id="SVA57285.1"/>
    </source>
</evidence>
<dbReference type="SUPFAM" id="SSF81464">
    <property type="entry name" value="Cytochrome c oxidase subunit II-like, transmembrane region"/>
    <property type="match status" value="1"/>
</dbReference>
<dbReference type="CDD" id="cd13919">
    <property type="entry name" value="CuRO_HCO_II_like_5"/>
    <property type="match status" value="1"/>
</dbReference>
<dbReference type="PROSITE" id="PS50999">
    <property type="entry name" value="COX2_TM"/>
    <property type="match status" value="1"/>
</dbReference>
<dbReference type="InterPro" id="IPR036257">
    <property type="entry name" value="Cyt_c_oxidase_su2_TM_sf"/>
</dbReference>
<dbReference type="PRINTS" id="PR01166">
    <property type="entry name" value="CYCOXIDASEII"/>
</dbReference>
<evidence type="ECO:0000256" key="1">
    <source>
        <dbReference type="ARBA" id="ARBA00004141"/>
    </source>
</evidence>
<evidence type="ECO:0000256" key="12">
    <source>
        <dbReference type="ARBA" id="ARBA00023136"/>
    </source>
</evidence>
<comment type="similarity">
    <text evidence="2">Belongs to the cytochrome c oxidase subunit 2 family.</text>
</comment>
<keyword evidence="8" id="KW-1278">Translocase</keyword>
<evidence type="ECO:0000259" key="16">
    <source>
        <dbReference type="PROSITE" id="PS50999"/>
    </source>
</evidence>
<gene>
    <name evidence="17" type="ORF">METZ01_LOCUS110139</name>
</gene>
<dbReference type="InterPro" id="IPR011759">
    <property type="entry name" value="Cyt_c_oxidase_su2_TM_dom"/>
</dbReference>
<keyword evidence="12 14" id="KW-0472">Membrane</keyword>
<dbReference type="Gene3D" id="2.60.40.420">
    <property type="entry name" value="Cupredoxins - blue copper proteins"/>
    <property type="match status" value="1"/>
</dbReference>